<gene>
    <name evidence="1" type="ORF">RM552_03230</name>
</gene>
<evidence type="ECO:0000313" key="2">
    <source>
        <dbReference type="Proteomes" id="UP001253545"/>
    </source>
</evidence>
<accession>A0ABU2ZN74</accession>
<evidence type="ECO:0008006" key="3">
    <source>
        <dbReference type="Google" id="ProtNLM"/>
    </source>
</evidence>
<organism evidence="1 2">
    <name type="scientific">Glaciecola petra</name>
    <dbReference type="NCBI Taxonomy" id="3075602"/>
    <lineage>
        <taxon>Bacteria</taxon>
        <taxon>Pseudomonadati</taxon>
        <taxon>Pseudomonadota</taxon>
        <taxon>Gammaproteobacteria</taxon>
        <taxon>Alteromonadales</taxon>
        <taxon>Alteromonadaceae</taxon>
        <taxon>Glaciecola</taxon>
    </lineage>
</organism>
<dbReference type="PANTHER" id="PTHR35279:SF1">
    <property type="entry name" value="ARABINANASE_LEVANSUCRASE_INVERTASE"/>
    <property type="match status" value="1"/>
</dbReference>
<keyword evidence="2" id="KW-1185">Reference proteome</keyword>
<evidence type="ECO:0000313" key="1">
    <source>
        <dbReference type="EMBL" id="MDT0593855.1"/>
    </source>
</evidence>
<dbReference type="PANTHER" id="PTHR35279">
    <property type="match status" value="1"/>
</dbReference>
<protein>
    <recommendedName>
        <fullName evidence="3">Glycosyl hydrolase family 32 N-terminal domain-containing protein</fullName>
    </recommendedName>
</protein>
<dbReference type="EMBL" id="JAVRHX010000001">
    <property type="protein sequence ID" value="MDT0593855.1"/>
    <property type="molecule type" value="Genomic_DNA"/>
</dbReference>
<comment type="caution">
    <text evidence="1">The sequence shown here is derived from an EMBL/GenBank/DDBJ whole genome shotgun (WGS) entry which is preliminary data.</text>
</comment>
<dbReference type="RefSeq" id="WP_311367350.1">
    <property type="nucleotide sequence ID" value="NZ_JAVRHX010000001.1"/>
</dbReference>
<dbReference type="InterPro" id="IPR023296">
    <property type="entry name" value="Glyco_hydro_beta-prop_sf"/>
</dbReference>
<dbReference type="Proteomes" id="UP001253545">
    <property type="component" value="Unassembled WGS sequence"/>
</dbReference>
<proteinExistence type="predicted"/>
<dbReference type="SUPFAM" id="SSF75005">
    <property type="entry name" value="Arabinanase/levansucrase/invertase"/>
    <property type="match status" value="1"/>
</dbReference>
<sequence length="312" mass="35604">MRLKWEKKGLVFKTKAIQSWAQTHAQVPIVDTVDDKMWRIYYASRDDRGRSHTSFIEVEAGRPENILYIHNKPILELGQPGCFDDSGIMPTSILSLGEKKYLYYIGWMRRGSVPFQNAIGLAVSHDNGRTYQRVFAGPIIGQSAKEPFFTGTCCVIKRDENFVAYYLSCVGWEKQNEYFEPLYNIKIARSKNAIDWELNSEIALDLQSEEGGLASASVLNNGNKMSMWYSVRGKSDYRNNSKQAYRIEYAESSDGLNWVRDANNRVLHTSKDAWDTNMLAYPNVIKYKGKLFMFYNGNGFGQSGFGYATANL</sequence>
<dbReference type="Gene3D" id="2.115.10.20">
    <property type="entry name" value="Glycosyl hydrolase domain, family 43"/>
    <property type="match status" value="2"/>
</dbReference>
<reference evidence="1 2" key="1">
    <citation type="submission" date="2023-09" db="EMBL/GenBank/DDBJ databases">
        <authorList>
            <person name="Rey-Velasco X."/>
        </authorList>
    </citation>
    <scope>NUCLEOTIDE SEQUENCE [LARGE SCALE GENOMIC DNA]</scope>
    <source>
        <strain evidence="1 2">P117</strain>
    </source>
</reference>
<name>A0ABU2ZN74_9ALTE</name>